<dbReference type="AlphaFoldDB" id="A0AAQ6AQA3"/>
<name>A0AAQ6AQA3_AMPOC</name>
<reference evidence="3 4" key="1">
    <citation type="submission" date="2022-01" db="EMBL/GenBank/DDBJ databases">
        <title>A chromosome-scale genome assembly of the false clownfish, Amphiprion ocellaris.</title>
        <authorList>
            <person name="Ryu T."/>
        </authorList>
    </citation>
    <scope>NUCLEOTIDE SEQUENCE [LARGE SCALE GENOMIC DNA]</scope>
</reference>
<dbReference type="Gene3D" id="1.10.287.1490">
    <property type="match status" value="1"/>
</dbReference>
<sequence length="328" mass="37944">MSSKAKTKKNTPSLERNIEDEDHASNKPASHDDADSMGVRSEDKLEIILKEIRDFRGDSNRQFADLKHEITKTNSRVDEVEKRIITTEDRVQMTEEVLTELVKQHVQLKQQLSDLQGRSRRKNIRIYGVPEQAEGSSPSTFLTFVEKLLRENLGIPPHKDLQIERAHRAFGPRPPAHGKPRSIVVRFQSYRTKDEILQAAWQKKGLMFNNSKVSLDHDYAPDVLARRREYGAIRRILKEKDIRFKTLFPARLRVFFKEETKTYDTPEDAASDLADRGLPVSRAVRTDADTLLGKLRQHTWTSVPTRRTKGFKEKLQAFRWSQAENTDT</sequence>
<dbReference type="PANTHER" id="PTHR11505">
    <property type="entry name" value="L1 TRANSPOSABLE ELEMENT-RELATED"/>
    <property type="match status" value="1"/>
</dbReference>
<dbReference type="Gene3D" id="3.30.70.1820">
    <property type="entry name" value="L1 transposable element, RRM domain"/>
    <property type="match status" value="1"/>
</dbReference>
<dbReference type="GeneTree" id="ENSGT00940000160789"/>
<keyword evidence="1" id="KW-0175">Coiled coil</keyword>
<dbReference type="Ensembl" id="ENSAOCT00000072307.1">
    <property type="protein sequence ID" value="ENSAOCP00000079021.1"/>
    <property type="gene ID" value="ENSAOCG00000030230.1"/>
</dbReference>
<keyword evidence="4" id="KW-1185">Reference proteome</keyword>
<dbReference type="InterPro" id="IPR042566">
    <property type="entry name" value="L1_C"/>
</dbReference>
<evidence type="ECO:0000256" key="2">
    <source>
        <dbReference type="SAM" id="MobiDB-lite"/>
    </source>
</evidence>
<dbReference type="Proteomes" id="UP001501940">
    <property type="component" value="Chromosome 14"/>
</dbReference>
<accession>A0AAQ6AQA3</accession>
<evidence type="ECO:0000313" key="3">
    <source>
        <dbReference type="Ensembl" id="ENSAOCP00000079021.1"/>
    </source>
</evidence>
<dbReference type="InterPro" id="IPR004244">
    <property type="entry name" value="Transposase_22"/>
</dbReference>
<feature type="region of interest" description="Disordered" evidence="2">
    <location>
        <begin position="1"/>
        <end position="40"/>
    </location>
</feature>
<organism evidence="3 4">
    <name type="scientific">Amphiprion ocellaris</name>
    <name type="common">Clown anemonefish</name>
    <dbReference type="NCBI Taxonomy" id="80972"/>
    <lineage>
        <taxon>Eukaryota</taxon>
        <taxon>Metazoa</taxon>
        <taxon>Chordata</taxon>
        <taxon>Craniata</taxon>
        <taxon>Vertebrata</taxon>
        <taxon>Euteleostomi</taxon>
        <taxon>Actinopterygii</taxon>
        <taxon>Neopterygii</taxon>
        <taxon>Teleostei</taxon>
        <taxon>Neoteleostei</taxon>
        <taxon>Acanthomorphata</taxon>
        <taxon>Ovalentaria</taxon>
        <taxon>Pomacentridae</taxon>
        <taxon>Amphiprion</taxon>
    </lineage>
</organism>
<feature type="coiled-coil region" evidence="1">
    <location>
        <begin position="63"/>
        <end position="118"/>
    </location>
</feature>
<evidence type="ECO:0000313" key="4">
    <source>
        <dbReference type="Proteomes" id="UP001501940"/>
    </source>
</evidence>
<reference evidence="3" key="2">
    <citation type="submission" date="2025-08" db="UniProtKB">
        <authorList>
            <consortium name="Ensembl"/>
        </authorList>
    </citation>
    <scope>IDENTIFICATION</scope>
</reference>
<evidence type="ECO:0008006" key="5">
    <source>
        <dbReference type="Google" id="ProtNLM"/>
    </source>
</evidence>
<protein>
    <recommendedName>
        <fullName evidence="5">L1 transposable element RRM domain-containing protein</fullName>
    </recommendedName>
</protein>
<dbReference type="Gene3D" id="3.30.250.20">
    <property type="entry name" value="L1 transposable element, C-terminal domain"/>
    <property type="match status" value="1"/>
</dbReference>
<dbReference type="FunFam" id="3.30.70.1820:FF:000004">
    <property type="entry name" value="Uncharacterized protein"/>
    <property type="match status" value="1"/>
</dbReference>
<reference evidence="3" key="3">
    <citation type="submission" date="2025-09" db="UniProtKB">
        <authorList>
            <consortium name="Ensembl"/>
        </authorList>
    </citation>
    <scope>IDENTIFICATION</scope>
</reference>
<evidence type="ECO:0000256" key="1">
    <source>
        <dbReference type="SAM" id="Coils"/>
    </source>
</evidence>
<proteinExistence type="predicted"/>
<feature type="compositionally biased region" description="Basic and acidic residues" evidence="2">
    <location>
        <begin position="23"/>
        <end position="40"/>
    </location>
</feature>